<dbReference type="InterPro" id="IPR009077">
    <property type="entry name" value="Proteasome_activ_PA28"/>
</dbReference>
<dbReference type="FunFam" id="1.20.120.180:FF:000001">
    <property type="entry name" value="Proteasome activator complex subunit 3"/>
    <property type="match status" value="1"/>
</dbReference>
<dbReference type="GO" id="GO:0061136">
    <property type="term" value="P:regulation of proteasomal protein catabolic process"/>
    <property type="evidence" value="ECO:0007669"/>
    <property type="project" value="TreeGrafter"/>
</dbReference>
<organism evidence="3 4">
    <name type="scientific">Owenia fusiformis</name>
    <name type="common">Polychaete worm</name>
    <dbReference type="NCBI Taxonomy" id="6347"/>
    <lineage>
        <taxon>Eukaryota</taxon>
        <taxon>Metazoa</taxon>
        <taxon>Spiralia</taxon>
        <taxon>Lophotrochozoa</taxon>
        <taxon>Annelida</taxon>
        <taxon>Polychaeta</taxon>
        <taxon>Sedentaria</taxon>
        <taxon>Canalipalpata</taxon>
        <taxon>Sabellida</taxon>
        <taxon>Oweniida</taxon>
        <taxon>Oweniidae</taxon>
        <taxon>Owenia</taxon>
    </lineage>
</organism>
<dbReference type="GO" id="GO:2000045">
    <property type="term" value="P:regulation of G1/S transition of mitotic cell cycle"/>
    <property type="evidence" value="ECO:0007669"/>
    <property type="project" value="TreeGrafter"/>
</dbReference>
<dbReference type="InterPro" id="IPR003186">
    <property type="entry name" value="PA28_C"/>
</dbReference>
<dbReference type="Pfam" id="PF02251">
    <property type="entry name" value="PA28_N"/>
    <property type="match status" value="1"/>
</dbReference>
<dbReference type="PANTHER" id="PTHR10660:SF2">
    <property type="entry name" value="LD45860P"/>
    <property type="match status" value="1"/>
</dbReference>
<dbReference type="InterPro" id="IPR003185">
    <property type="entry name" value="Proteasome_activ_PA28_N"/>
</dbReference>
<gene>
    <name evidence="3" type="ORF">OFUS_LOCUS14014</name>
</gene>
<dbReference type="GO" id="GO:0008537">
    <property type="term" value="C:proteasome activator complex"/>
    <property type="evidence" value="ECO:0007669"/>
    <property type="project" value="InterPro"/>
</dbReference>
<dbReference type="GO" id="GO:0005737">
    <property type="term" value="C:cytoplasm"/>
    <property type="evidence" value="ECO:0007669"/>
    <property type="project" value="TreeGrafter"/>
</dbReference>
<dbReference type="GO" id="GO:0061133">
    <property type="term" value="F:endopeptidase activator activity"/>
    <property type="evidence" value="ECO:0007669"/>
    <property type="project" value="TreeGrafter"/>
</dbReference>
<dbReference type="InterPro" id="IPR036997">
    <property type="entry name" value="PA28_C_sf"/>
</dbReference>
<keyword evidence="4" id="KW-1185">Reference proteome</keyword>
<evidence type="ECO:0000256" key="1">
    <source>
        <dbReference type="ARBA" id="ARBA00005883"/>
    </source>
</evidence>
<dbReference type="Gene3D" id="1.20.120.180">
    <property type="entry name" value="Proteasome activator pa28, C-terminal domain"/>
    <property type="match status" value="1"/>
</dbReference>
<dbReference type="PANTHER" id="PTHR10660">
    <property type="entry name" value="PROTEASOME REGULATOR PA28"/>
    <property type="match status" value="1"/>
</dbReference>
<dbReference type="InterPro" id="IPR036996">
    <property type="entry name" value="PA28_N_sf"/>
</dbReference>
<comment type="caution">
    <text evidence="3">The sequence shown here is derived from an EMBL/GenBank/DDBJ whole genome shotgun (WGS) entry which is preliminary data.</text>
</comment>
<evidence type="ECO:0000256" key="2">
    <source>
        <dbReference type="ARBA" id="ARBA00022942"/>
    </source>
</evidence>
<dbReference type="GO" id="GO:0005654">
    <property type="term" value="C:nucleoplasm"/>
    <property type="evidence" value="ECO:0007669"/>
    <property type="project" value="TreeGrafter"/>
</dbReference>
<sequence length="257" mass="29584">MAQSAEKQIFIDERNTIKKVTQFKEEYKTQAEKLVSEVLPKKVIELNDILNLKDFDAARVTDINTDLNIPVPEVVLNNDADGPQPKKRKLDLMDGLSEFPGCRILGLPNGTSPSNKHISSLLDQVKPYIRDLIDHANMIRMWIAFLMPKIEDGNNFGVSIQEDSMSEARQVESEAASYLDQISRYFITRAKIVSKVAKYPHVEDYRRTITELDEKEFVSIRLVVMELRNHYATLHDLIMKNLEKIKKPRSQNTTSMY</sequence>
<evidence type="ECO:0000313" key="4">
    <source>
        <dbReference type="Proteomes" id="UP000749559"/>
    </source>
</evidence>
<dbReference type="AlphaFoldDB" id="A0A8J1UHD2"/>
<comment type="similarity">
    <text evidence="1">Belongs to the PA28 family.</text>
</comment>
<dbReference type="SUPFAM" id="SSF47216">
    <property type="entry name" value="Proteasome activator"/>
    <property type="match status" value="1"/>
</dbReference>
<dbReference type="OrthoDB" id="6591885at2759"/>
<dbReference type="Proteomes" id="UP000749559">
    <property type="component" value="Unassembled WGS sequence"/>
</dbReference>
<accession>A0A8J1UHD2</accession>
<reference evidence="3" key="1">
    <citation type="submission" date="2022-03" db="EMBL/GenBank/DDBJ databases">
        <authorList>
            <person name="Martin C."/>
        </authorList>
    </citation>
    <scope>NUCLEOTIDE SEQUENCE</scope>
</reference>
<name>A0A8J1UHD2_OWEFU</name>
<dbReference type="InterPro" id="IPR036252">
    <property type="entry name" value="Proteasome_activ_sf"/>
</dbReference>
<evidence type="ECO:0000313" key="3">
    <source>
        <dbReference type="EMBL" id="CAH1788498.1"/>
    </source>
</evidence>
<dbReference type="Gene3D" id="1.20.5.120">
    <property type="entry name" value="Proteasome activator pa28, N-terminal domain"/>
    <property type="match status" value="1"/>
</dbReference>
<keyword evidence="2" id="KW-0647">Proteasome</keyword>
<dbReference type="EMBL" id="CAIIXF020000007">
    <property type="protein sequence ID" value="CAH1788498.1"/>
    <property type="molecule type" value="Genomic_DNA"/>
</dbReference>
<proteinExistence type="inferred from homology"/>
<dbReference type="Pfam" id="PF02252">
    <property type="entry name" value="PA28_C"/>
    <property type="match status" value="1"/>
</dbReference>
<protein>
    <submittedName>
        <fullName evidence="3">Uncharacterized protein</fullName>
    </submittedName>
</protein>